<dbReference type="GeneID" id="84592831"/>
<dbReference type="KEGG" id="ang:An13g02210"/>
<accession>A0AAJ8DZR1</accession>
<reference evidence="2" key="1">
    <citation type="submission" date="2025-02" db="EMBL/GenBank/DDBJ databases">
        <authorList>
            <consortium name="NCBI Genome Project"/>
        </authorList>
    </citation>
    <scope>NUCLEOTIDE SEQUENCE</scope>
</reference>
<name>A0AAJ8DZR1_ASPNG</name>
<evidence type="ECO:0000313" key="2">
    <source>
        <dbReference type="RefSeq" id="XP_059602103.1"/>
    </source>
</evidence>
<dbReference type="VEuPathDB" id="FungiDB:An13g02210"/>
<organism evidence="2">
    <name type="scientific">Aspergillus niger</name>
    <dbReference type="NCBI Taxonomy" id="5061"/>
    <lineage>
        <taxon>Eukaryota</taxon>
        <taxon>Fungi</taxon>
        <taxon>Dikarya</taxon>
        <taxon>Ascomycota</taxon>
        <taxon>Pezizomycotina</taxon>
        <taxon>Eurotiomycetes</taxon>
        <taxon>Eurotiomycetidae</taxon>
        <taxon>Eurotiales</taxon>
        <taxon>Aspergillaceae</taxon>
        <taxon>Aspergillus</taxon>
        <taxon>Aspergillus subgen. Circumdati</taxon>
    </lineage>
</organism>
<feature type="compositionally biased region" description="Basic residues" evidence="1">
    <location>
        <begin position="1"/>
        <end position="14"/>
    </location>
</feature>
<dbReference type="RefSeq" id="XP_059602103.1">
    <property type="nucleotide sequence ID" value="XM_059743880.1"/>
</dbReference>
<dbReference type="AlphaFoldDB" id="A0AAJ8DZR1"/>
<proteinExistence type="predicted"/>
<reference evidence="2" key="2">
    <citation type="submission" date="2025-08" db="UniProtKB">
        <authorList>
            <consortium name="RefSeq"/>
        </authorList>
    </citation>
    <scope>IDENTIFICATION</scope>
</reference>
<feature type="region of interest" description="Disordered" evidence="1">
    <location>
        <begin position="1"/>
        <end position="52"/>
    </location>
</feature>
<evidence type="ECO:0000256" key="1">
    <source>
        <dbReference type="SAM" id="MobiDB-lite"/>
    </source>
</evidence>
<protein>
    <submittedName>
        <fullName evidence="2">Uncharacterized protein</fullName>
    </submittedName>
</protein>
<sequence length="141" mass="15089">MGIKKRIAPPRRARINTESEGGVGGPTAMDGVERRKQSIQGRASTLRPHTKDWGKLFGRSPEVFLLRMIEQSWYYPLSLGEGRETGAGKPSADLRNWGYCSYPLPWVANAKCGMTAAAAAAALATAAEVAGKPTRALSTTG</sequence>
<gene>
    <name evidence="2" type="ORF">An13g02210</name>
</gene>